<accession>A0A7J0D8P8</accession>
<evidence type="ECO:0000313" key="3">
    <source>
        <dbReference type="Proteomes" id="UP000585474"/>
    </source>
</evidence>
<feature type="compositionally biased region" description="Basic and acidic residues" evidence="1">
    <location>
        <begin position="251"/>
        <end position="264"/>
    </location>
</feature>
<sequence length="814" mass="89508">MSELYLPMLDGIGFNPPSGLGGAYIEIGLNAMPLPGCIGRIGRPAAQHQEWIQSTDSPCLLDPLGEWKTLRRASHPLQGFETLGEDKTDATLIPMDARQQMMWEVCFPRKRIQEKEISNFDLAQAMRSEGHCFRRKLGFVKQGPTESFTDFITRWRAQAAQVQKRPSEEDQIAMGQAAQPFPNQNQPQFSQKTQAARAPQQDNRQTQQAQQQQQGQVSYQQGQRGTGSETSQKTGPTTRRVHSVTASDEQVDGRSGTEGDVDPLRAETDAQIHCLEVRSTSRAGHSSVDPLTQPWERNSQLDTREQELPQTKSEATANLTAGIRTTAAPTELACNVAGSERRSLKQLLLKTLNSGKQDNKGGFRQLAGFEMGFPAGVPTCFPIPGLVPTACDSYFYSIKIIEKHMKGELLLLAIILVVEVPVVPQVQIVIATTCPTLTERSNGSFFLTSDGSVRLGSLRKEVRASSSPEGLGYGSPRSIRLRLIKLRELHSKEELSAGDRSVGNSGRWLSAILLWHGYAVIRITRCPLTNAQRMMTLTPLYKEESAILAFTADSVKAVESSVDLVDLVSSAYVDSFASSDHRLRSVAHPASTESPSSLAASPSPLNSGKMSFPFPMVNLFHTLAQALSDNKTFYPARKRRRSKQMMLLEVRLIRPTLKLPMPLLGVARKQPDALGTSSANLMKSHETSNSFRAKPILGRKSYFSSSASADASADVSSDADADVSALSYFGSEIEFLWGIASIKGRLMVVKGVGKETSRYATYTFLWARSDLERKGLKASQGRQQLSPFPGEGRLVNSALRRSDSGQLRFDFFMS</sequence>
<gene>
    <name evidence="2" type="ORF">Acr_00g0002530</name>
</gene>
<dbReference type="AlphaFoldDB" id="A0A7J0D8P8"/>
<evidence type="ECO:0000313" key="2">
    <source>
        <dbReference type="EMBL" id="GFS28561.1"/>
    </source>
</evidence>
<dbReference type="EMBL" id="BJWL01000045">
    <property type="protein sequence ID" value="GFS28561.1"/>
    <property type="molecule type" value="Genomic_DNA"/>
</dbReference>
<feature type="compositionally biased region" description="Polar residues" evidence="1">
    <location>
        <begin position="226"/>
        <end position="237"/>
    </location>
</feature>
<feature type="compositionally biased region" description="Low complexity" evidence="1">
    <location>
        <begin position="179"/>
        <end position="189"/>
    </location>
</feature>
<protein>
    <submittedName>
        <fullName evidence="2">Uncharacterized protein</fullName>
    </submittedName>
</protein>
<keyword evidence="3" id="KW-1185">Reference proteome</keyword>
<proteinExistence type="predicted"/>
<name>A0A7J0D8P8_9ERIC</name>
<feature type="compositionally biased region" description="Polar residues" evidence="1">
    <location>
        <begin position="308"/>
        <end position="317"/>
    </location>
</feature>
<feature type="compositionally biased region" description="Low complexity" evidence="1">
    <location>
        <begin position="200"/>
        <end position="223"/>
    </location>
</feature>
<dbReference type="Proteomes" id="UP000585474">
    <property type="component" value="Unassembled WGS sequence"/>
</dbReference>
<reference evidence="3" key="1">
    <citation type="submission" date="2019-07" db="EMBL/GenBank/DDBJ databases">
        <title>De Novo Assembly of kiwifruit Actinidia rufa.</title>
        <authorList>
            <person name="Sugita-Konishi S."/>
            <person name="Sato K."/>
            <person name="Mori E."/>
            <person name="Abe Y."/>
            <person name="Kisaki G."/>
            <person name="Hamano K."/>
            <person name="Suezawa K."/>
            <person name="Otani M."/>
            <person name="Fukuda T."/>
            <person name="Manabe T."/>
            <person name="Gomi K."/>
            <person name="Tabuchi M."/>
            <person name="Akimitsu K."/>
            <person name="Kataoka I."/>
        </authorList>
    </citation>
    <scope>NUCLEOTIDE SEQUENCE [LARGE SCALE GENOMIC DNA]</scope>
    <source>
        <strain evidence="3">cv. Fuchu</strain>
    </source>
</reference>
<comment type="caution">
    <text evidence="2">The sequence shown here is derived from an EMBL/GenBank/DDBJ whole genome shotgun (WGS) entry which is preliminary data.</text>
</comment>
<feature type="region of interest" description="Disordered" evidence="1">
    <location>
        <begin position="276"/>
        <end position="317"/>
    </location>
</feature>
<feature type="region of interest" description="Disordered" evidence="1">
    <location>
        <begin position="179"/>
        <end position="264"/>
    </location>
</feature>
<organism evidence="2 3">
    <name type="scientific">Actinidia rufa</name>
    <dbReference type="NCBI Taxonomy" id="165716"/>
    <lineage>
        <taxon>Eukaryota</taxon>
        <taxon>Viridiplantae</taxon>
        <taxon>Streptophyta</taxon>
        <taxon>Embryophyta</taxon>
        <taxon>Tracheophyta</taxon>
        <taxon>Spermatophyta</taxon>
        <taxon>Magnoliopsida</taxon>
        <taxon>eudicotyledons</taxon>
        <taxon>Gunneridae</taxon>
        <taxon>Pentapetalae</taxon>
        <taxon>asterids</taxon>
        <taxon>Ericales</taxon>
        <taxon>Actinidiaceae</taxon>
        <taxon>Actinidia</taxon>
    </lineage>
</organism>
<evidence type="ECO:0000256" key="1">
    <source>
        <dbReference type="SAM" id="MobiDB-lite"/>
    </source>
</evidence>